<dbReference type="InterPro" id="IPR000906">
    <property type="entry name" value="ZU5_dom"/>
</dbReference>
<protein>
    <recommendedName>
        <fullName evidence="1">ZU5 domain-containing protein</fullName>
    </recommendedName>
</protein>
<dbReference type="Proteomes" id="UP000230750">
    <property type="component" value="Unassembled WGS sequence"/>
</dbReference>
<organism evidence="2 3">
    <name type="scientific">Stichopus japonicus</name>
    <name type="common">Sea cucumber</name>
    <dbReference type="NCBI Taxonomy" id="307972"/>
    <lineage>
        <taxon>Eukaryota</taxon>
        <taxon>Metazoa</taxon>
        <taxon>Echinodermata</taxon>
        <taxon>Eleutherozoa</taxon>
        <taxon>Echinozoa</taxon>
        <taxon>Holothuroidea</taxon>
        <taxon>Aspidochirotacea</taxon>
        <taxon>Aspidochirotida</taxon>
        <taxon>Stichopodidae</taxon>
        <taxon>Apostichopus</taxon>
    </lineage>
</organism>
<dbReference type="AlphaFoldDB" id="A0A2G8LJZ3"/>
<sequence>MGVHLTIPEDALSFDHVIAVKVIYDPDIHLPGSARRGRMTPLLKLEPEGLALNKPAQLTIPHSAIIPKPDRHDVIIFTGLKDEEHSQEVSQETEQKHIFRIVPFIDGILDAKDDVLITVCFCKDSDEEYKLLLEDHQSKLSLGNYTTFHITRKLNDGRDYASFIDLMMSSPGESYHLTKEESTKHVDIDHLCAASRVAHQFRLKRNNDVDTDMVDVKLKVSQHEDHQTALILQSKVKDILLSLESQEILFRDLHQGEF</sequence>
<dbReference type="Gene3D" id="2.60.220.30">
    <property type="match status" value="1"/>
</dbReference>
<reference evidence="2 3" key="1">
    <citation type="journal article" date="2017" name="PLoS Biol.">
        <title>The sea cucumber genome provides insights into morphological evolution and visceral regeneration.</title>
        <authorList>
            <person name="Zhang X."/>
            <person name="Sun L."/>
            <person name="Yuan J."/>
            <person name="Sun Y."/>
            <person name="Gao Y."/>
            <person name="Zhang L."/>
            <person name="Li S."/>
            <person name="Dai H."/>
            <person name="Hamel J.F."/>
            <person name="Liu C."/>
            <person name="Yu Y."/>
            <person name="Liu S."/>
            <person name="Lin W."/>
            <person name="Guo K."/>
            <person name="Jin S."/>
            <person name="Xu P."/>
            <person name="Storey K.B."/>
            <person name="Huan P."/>
            <person name="Zhang T."/>
            <person name="Zhou Y."/>
            <person name="Zhang J."/>
            <person name="Lin C."/>
            <person name="Li X."/>
            <person name="Xing L."/>
            <person name="Huo D."/>
            <person name="Sun M."/>
            <person name="Wang L."/>
            <person name="Mercier A."/>
            <person name="Li F."/>
            <person name="Yang H."/>
            <person name="Xiang J."/>
        </authorList>
    </citation>
    <scope>NUCLEOTIDE SEQUENCE [LARGE SCALE GENOMIC DNA]</scope>
    <source>
        <strain evidence="2">Shaxun</strain>
        <tissue evidence="2">Muscle</tissue>
    </source>
</reference>
<dbReference type="STRING" id="307972.A0A2G8LJZ3"/>
<feature type="domain" description="ZU5" evidence="1">
    <location>
        <begin position="1"/>
        <end position="101"/>
    </location>
</feature>
<dbReference type="Pfam" id="PF00791">
    <property type="entry name" value="ZU5"/>
    <property type="match status" value="1"/>
</dbReference>
<keyword evidence="3" id="KW-1185">Reference proteome</keyword>
<dbReference type="EMBL" id="MRZV01000053">
    <property type="protein sequence ID" value="PIK60578.1"/>
    <property type="molecule type" value="Genomic_DNA"/>
</dbReference>
<dbReference type="PROSITE" id="PS51145">
    <property type="entry name" value="ZU5"/>
    <property type="match status" value="1"/>
</dbReference>
<comment type="caution">
    <text evidence="2">The sequence shown here is derived from an EMBL/GenBank/DDBJ whole genome shotgun (WGS) entry which is preliminary data.</text>
</comment>
<name>A0A2G8LJZ3_STIJA</name>
<evidence type="ECO:0000313" key="3">
    <source>
        <dbReference type="Proteomes" id="UP000230750"/>
    </source>
</evidence>
<evidence type="ECO:0000259" key="1">
    <source>
        <dbReference type="PROSITE" id="PS51145"/>
    </source>
</evidence>
<gene>
    <name evidence="2" type="ORF">BSL78_02514</name>
</gene>
<evidence type="ECO:0000313" key="2">
    <source>
        <dbReference type="EMBL" id="PIK60578.1"/>
    </source>
</evidence>
<accession>A0A2G8LJZ3</accession>
<proteinExistence type="predicted"/>